<reference evidence="1 2" key="1">
    <citation type="journal article" date="2002" name="Proc. Natl. Acad. Sci. U.S.A.">
        <title>The complete genome sequence of Chlorobium tepidum TLS, a photosynthetic, anaerobic, green-sulfur bacterium.</title>
        <authorList>
            <person name="Eisen J.A."/>
            <person name="Nelson K.E."/>
            <person name="Paulsen I.T."/>
            <person name="Heidelberg J.F."/>
            <person name="Wu M."/>
            <person name="Dodson R.J."/>
            <person name="Deboy R."/>
            <person name="Gwinn M.L."/>
            <person name="Nelson W.C."/>
            <person name="Haft D.H."/>
            <person name="Hickey E.K."/>
            <person name="Peterson J.D."/>
            <person name="Durkin A.S."/>
            <person name="Kolonay J.L."/>
            <person name="Yang F."/>
            <person name="Holt I."/>
            <person name="Umayam L.A."/>
            <person name="Mason T."/>
            <person name="Brenner M."/>
            <person name="Shea T.P."/>
            <person name="Parksey D."/>
            <person name="Nierman W.C."/>
            <person name="Feldblyum T.V."/>
            <person name="Hansen C.L."/>
            <person name="Craven M.B."/>
            <person name="Radune D."/>
            <person name="Vamathevan J."/>
            <person name="Khouri H."/>
            <person name="White O."/>
            <person name="Gruber T.M."/>
            <person name="Ketchum K.A."/>
            <person name="Venter J.C."/>
            <person name="Tettelin H."/>
            <person name="Bryant D.A."/>
            <person name="Fraser C.M."/>
        </authorList>
    </citation>
    <scope>NUCLEOTIDE SEQUENCE [LARGE SCALE GENOMIC DNA]</scope>
    <source>
        <strain evidence="2">ATCC 49652 / DSM 12025 / NBRC 103806 / TLS</strain>
    </source>
</reference>
<sequence length="39" mass="4507">MQGQVSRLPCPPFCDLHHDGSLDIFSFARTKIPEDKQEY</sequence>
<dbReference type="EMBL" id="AE006470">
    <property type="protein sequence ID" value="AAM72747.1"/>
    <property type="molecule type" value="Genomic_DNA"/>
</dbReference>
<name>Q8KCA4_CHLTE</name>
<protein>
    <submittedName>
        <fullName evidence="1">Uncharacterized protein</fullName>
    </submittedName>
</protein>
<dbReference type="HOGENOM" id="CLU_3306928_0_0_10"/>
<gene>
    <name evidence="1" type="ordered locus">CT1520</name>
</gene>
<proteinExistence type="predicted"/>
<accession>Q8KCA4</accession>
<evidence type="ECO:0000313" key="1">
    <source>
        <dbReference type="EMBL" id="AAM72747.1"/>
    </source>
</evidence>
<evidence type="ECO:0000313" key="2">
    <source>
        <dbReference type="Proteomes" id="UP000001007"/>
    </source>
</evidence>
<dbReference type="STRING" id="194439.CT1520"/>
<dbReference type="Proteomes" id="UP000001007">
    <property type="component" value="Chromosome"/>
</dbReference>
<dbReference type="EnsemblBacteria" id="AAM72747">
    <property type="protein sequence ID" value="AAM72747"/>
    <property type="gene ID" value="CT1520"/>
</dbReference>
<organism evidence="1 2">
    <name type="scientific">Chlorobaculum tepidum (strain ATCC 49652 / DSM 12025 / NBRC 103806 / TLS)</name>
    <name type="common">Chlorobium tepidum</name>
    <dbReference type="NCBI Taxonomy" id="194439"/>
    <lineage>
        <taxon>Bacteria</taxon>
        <taxon>Pseudomonadati</taxon>
        <taxon>Chlorobiota</taxon>
        <taxon>Chlorobiia</taxon>
        <taxon>Chlorobiales</taxon>
        <taxon>Chlorobiaceae</taxon>
        <taxon>Chlorobaculum</taxon>
    </lineage>
</organism>
<dbReference type="AlphaFoldDB" id="Q8KCA4"/>
<keyword evidence="2" id="KW-1185">Reference proteome</keyword>
<dbReference type="KEGG" id="cte:CT1520"/>